<keyword evidence="13 15" id="KW-0576">Peroxisome</keyword>
<keyword evidence="11" id="KW-1133">Transmembrane helix</keyword>
<keyword evidence="6" id="KW-0812">Transmembrane</keyword>
<dbReference type="GO" id="GO:0006513">
    <property type="term" value="P:protein monoubiquitination"/>
    <property type="evidence" value="ECO:0007669"/>
    <property type="project" value="TreeGrafter"/>
</dbReference>
<dbReference type="PANTHER" id="PTHR12888">
    <property type="entry name" value="PEROXISOME ASSEMBLY PROTEIN 12 PEROXIN-12"/>
    <property type="match status" value="1"/>
</dbReference>
<evidence type="ECO:0000313" key="18">
    <source>
        <dbReference type="Proteomes" id="UP000005237"/>
    </source>
</evidence>
<evidence type="ECO:0000256" key="11">
    <source>
        <dbReference type="ARBA" id="ARBA00022989"/>
    </source>
</evidence>
<reference evidence="17" key="2">
    <citation type="submission" date="2022-06" db="UniProtKB">
        <authorList>
            <consortium name="EnsemblMetazoa"/>
        </authorList>
    </citation>
    <scope>IDENTIFICATION</scope>
    <source>
        <strain evidence="17">DF5081</strain>
    </source>
</reference>
<evidence type="ECO:0000256" key="4">
    <source>
        <dbReference type="ARBA" id="ARBA00018980"/>
    </source>
</evidence>
<evidence type="ECO:0000256" key="6">
    <source>
        <dbReference type="ARBA" id="ARBA00022692"/>
    </source>
</evidence>
<reference evidence="18" key="1">
    <citation type="submission" date="2010-08" db="EMBL/GenBank/DDBJ databases">
        <authorList>
            <consortium name="Caenorhabditis japonica Sequencing Consortium"/>
            <person name="Wilson R.K."/>
        </authorList>
    </citation>
    <scope>NUCLEOTIDE SEQUENCE [LARGE SCALE GENOMIC DNA]</scope>
    <source>
        <strain evidence="18">DF5081</strain>
    </source>
</reference>
<comment type="function">
    <text evidence="15">Component of a retrotranslocation channel required for peroxisome organization by mediating export of the PEX5 receptor from peroxisomes to the cytosol, thereby promoting PEX5 recycling.</text>
</comment>
<protein>
    <recommendedName>
        <fullName evidence="4 15">Peroxisome assembly protein 12</fullName>
    </recommendedName>
    <alternativeName>
        <fullName evidence="14 15">Peroxin-12</fullName>
    </alternativeName>
</protein>
<sequence>MSTIRASQLASSLSSASEVKQPSVFDIIAQENLSTSIRPALQHLVKYLAIFKPKTFLSVHRNFDEYYLLFDLVLQNYYLRNYGASFTENFYSMKRVATSTGIPPNDGRQRVLSLITLVGWPYVEDKLNKLYDRLKEVYEIRSWASTRDIRSRCQKIFVILWPYIRTILKAIKSALQLAYILNRSSIHSPWLYLSGVVLQHLTPEDLEAFSAVPLHLQTGFFNRIWRFVLGLPGVLSRLFAYGLFFVQFLDYMYNTDLAKLTKTGLNGTIAPPPHKMILKESEILSLDTNKCPICLKKRINDTALFVSGYVFCYTCINQHVNTYHKCPVTGCPATSQHLIRLFV</sequence>
<keyword evidence="12 15" id="KW-0472">Membrane</keyword>
<evidence type="ECO:0000256" key="9">
    <source>
        <dbReference type="ARBA" id="ARBA00022833"/>
    </source>
</evidence>
<dbReference type="InterPro" id="IPR013083">
    <property type="entry name" value="Znf_RING/FYVE/PHD"/>
</dbReference>
<evidence type="ECO:0000256" key="7">
    <source>
        <dbReference type="ARBA" id="ARBA00022723"/>
    </source>
</evidence>
<dbReference type="GO" id="GO:1990429">
    <property type="term" value="C:peroxisomal importomer complex"/>
    <property type="evidence" value="ECO:0007669"/>
    <property type="project" value="TreeGrafter"/>
</dbReference>
<name>A0A8R1HVV4_CAEJA</name>
<evidence type="ECO:0000256" key="15">
    <source>
        <dbReference type="PIRNR" id="PIRNR038074"/>
    </source>
</evidence>
<keyword evidence="9" id="KW-0862">Zinc</keyword>
<dbReference type="GO" id="GO:0005778">
    <property type="term" value="C:peroxisomal membrane"/>
    <property type="evidence" value="ECO:0007669"/>
    <property type="project" value="UniProtKB-SubCell"/>
</dbReference>
<evidence type="ECO:0000256" key="3">
    <source>
        <dbReference type="ARBA" id="ARBA00008704"/>
    </source>
</evidence>
<feature type="domain" description="Pex N-terminal" evidence="16">
    <location>
        <begin position="30"/>
        <end position="254"/>
    </location>
</feature>
<dbReference type="PANTHER" id="PTHR12888:SF0">
    <property type="entry name" value="PEROXISOME ASSEMBLY PROTEIN 12"/>
    <property type="match status" value="1"/>
</dbReference>
<dbReference type="GO" id="GO:0016558">
    <property type="term" value="P:protein import into peroxisome matrix"/>
    <property type="evidence" value="ECO:0007669"/>
    <property type="project" value="UniProtKB-UniRule"/>
</dbReference>
<evidence type="ECO:0000256" key="10">
    <source>
        <dbReference type="ARBA" id="ARBA00022927"/>
    </source>
</evidence>
<keyword evidence="5" id="KW-0813">Transport</keyword>
<dbReference type="GO" id="GO:0008270">
    <property type="term" value="F:zinc ion binding"/>
    <property type="evidence" value="ECO:0007669"/>
    <property type="project" value="UniProtKB-KW"/>
</dbReference>
<evidence type="ECO:0000256" key="14">
    <source>
        <dbReference type="ARBA" id="ARBA00029692"/>
    </source>
</evidence>
<evidence type="ECO:0000256" key="1">
    <source>
        <dbReference type="ARBA" id="ARBA00004585"/>
    </source>
</evidence>
<dbReference type="GO" id="GO:0004842">
    <property type="term" value="F:ubiquitin-protein transferase activity"/>
    <property type="evidence" value="ECO:0007669"/>
    <property type="project" value="TreeGrafter"/>
</dbReference>
<evidence type="ECO:0000256" key="12">
    <source>
        <dbReference type="ARBA" id="ARBA00023136"/>
    </source>
</evidence>
<comment type="similarity">
    <text evidence="3 15">Belongs to the pex2/pex10/pex12 family.</text>
</comment>
<dbReference type="Proteomes" id="UP000005237">
    <property type="component" value="Unassembled WGS sequence"/>
</dbReference>
<comment type="pathway">
    <text evidence="2">Protein modification; protein ubiquitination.</text>
</comment>
<evidence type="ECO:0000256" key="2">
    <source>
        <dbReference type="ARBA" id="ARBA00004906"/>
    </source>
</evidence>
<dbReference type="PIRSF" id="PIRSF038074">
    <property type="entry name" value="Peroxisome_assembly_p12"/>
    <property type="match status" value="1"/>
</dbReference>
<proteinExistence type="inferred from homology"/>
<dbReference type="InterPro" id="IPR006845">
    <property type="entry name" value="Pex_N"/>
</dbReference>
<keyword evidence="7" id="KW-0479">Metal-binding</keyword>
<evidence type="ECO:0000256" key="13">
    <source>
        <dbReference type="ARBA" id="ARBA00023140"/>
    </source>
</evidence>
<accession>A0A8R1HVV4</accession>
<dbReference type="Pfam" id="PF04757">
    <property type="entry name" value="Pex2_Pex12"/>
    <property type="match status" value="1"/>
</dbReference>
<keyword evidence="18" id="KW-1185">Reference proteome</keyword>
<dbReference type="Gene3D" id="3.30.40.10">
    <property type="entry name" value="Zinc/RING finger domain, C3HC4 (zinc finger)"/>
    <property type="match status" value="1"/>
</dbReference>
<organism evidence="17 18">
    <name type="scientific">Caenorhabditis japonica</name>
    <dbReference type="NCBI Taxonomy" id="281687"/>
    <lineage>
        <taxon>Eukaryota</taxon>
        <taxon>Metazoa</taxon>
        <taxon>Ecdysozoa</taxon>
        <taxon>Nematoda</taxon>
        <taxon>Chromadorea</taxon>
        <taxon>Rhabditida</taxon>
        <taxon>Rhabditina</taxon>
        <taxon>Rhabditomorpha</taxon>
        <taxon>Rhabditoidea</taxon>
        <taxon>Rhabditidae</taxon>
        <taxon>Peloderinae</taxon>
        <taxon>Caenorhabditis</taxon>
    </lineage>
</organism>
<dbReference type="GO" id="GO:0002119">
    <property type="term" value="P:nematode larval development"/>
    <property type="evidence" value="ECO:0007669"/>
    <property type="project" value="EnsemblMetazoa"/>
</dbReference>
<dbReference type="InterPro" id="IPR017375">
    <property type="entry name" value="PEX12"/>
</dbReference>
<keyword evidence="10" id="KW-0653">Protein transport</keyword>
<dbReference type="SUPFAM" id="SSF57850">
    <property type="entry name" value="RING/U-box"/>
    <property type="match status" value="1"/>
</dbReference>
<evidence type="ECO:0000259" key="16">
    <source>
        <dbReference type="Pfam" id="PF04757"/>
    </source>
</evidence>
<keyword evidence="8" id="KW-0863">Zinc-finger</keyword>
<dbReference type="AlphaFoldDB" id="A0A8R1HVV4"/>
<comment type="subcellular location">
    <subcellularLocation>
        <location evidence="1">Peroxisome membrane</location>
        <topology evidence="1">Multi-pass membrane protein</topology>
    </subcellularLocation>
</comment>
<evidence type="ECO:0000313" key="17">
    <source>
        <dbReference type="EnsemblMetazoa" id="CJA11159.1"/>
    </source>
</evidence>
<dbReference type="EnsemblMetazoa" id="CJA11159.1">
    <property type="protein sequence ID" value="CJA11159.1"/>
    <property type="gene ID" value="WBGene00130363"/>
</dbReference>
<evidence type="ECO:0000256" key="5">
    <source>
        <dbReference type="ARBA" id="ARBA00022448"/>
    </source>
</evidence>
<dbReference type="CDD" id="cd16451">
    <property type="entry name" value="mRING_PEX12"/>
    <property type="match status" value="1"/>
</dbReference>
<evidence type="ECO:0000256" key="8">
    <source>
        <dbReference type="ARBA" id="ARBA00022771"/>
    </source>
</evidence>